<evidence type="ECO:0000256" key="1">
    <source>
        <dbReference type="ARBA" id="ARBA00022729"/>
    </source>
</evidence>
<dbReference type="SUPFAM" id="SSF51261">
    <property type="entry name" value="Duplicated hybrid motif"/>
    <property type="match status" value="1"/>
</dbReference>
<dbReference type="RefSeq" id="WP_084558580.1">
    <property type="nucleotide sequence ID" value="NZ_FRFD01000005.1"/>
</dbReference>
<keyword evidence="6" id="KW-0378">Hydrolase</keyword>
<reference evidence="6 7" key="1">
    <citation type="submission" date="2016-12" db="EMBL/GenBank/DDBJ databases">
        <authorList>
            <person name="Song W.-J."/>
            <person name="Kurnit D.M."/>
        </authorList>
    </citation>
    <scope>NUCLEOTIDE SEQUENCE [LARGE SCALE GENOMIC DNA]</scope>
    <source>
        <strain evidence="6 7">DSM 12503</strain>
    </source>
</reference>
<dbReference type="PANTHER" id="PTHR21666:SF270">
    <property type="entry name" value="MUREIN HYDROLASE ACTIVATOR ENVC"/>
    <property type="match status" value="1"/>
</dbReference>
<feature type="region of interest" description="Disordered" evidence="3">
    <location>
        <begin position="268"/>
        <end position="313"/>
    </location>
</feature>
<dbReference type="InterPro" id="IPR050570">
    <property type="entry name" value="Cell_wall_metabolism_enzyme"/>
</dbReference>
<dbReference type="GO" id="GO:0004222">
    <property type="term" value="F:metalloendopeptidase activity"/>
    <property type="evidence" value="ECO:0007669"/>
    <property type="project" value="TreeGrafter"/>
</dbReference>
<keyword evidence="7" id="KW-1185">Reference proteome</keyword>
<dbReference type="InterPro" id="IPR011055">
    <property type="entry name" value="Dup_hybrid_motif"/>
</dbReference>
<accession>A0A1M7Y7U1</accession>
<feature type="coiled-coil region" evidence="2">
    <location>
        <begin position="174"/>
        <end position="208"/>
    </location>
</feature>
<dbReference type="InterPro" id="IPR057309">
    <property type="entry name" value="PcsB_CC"/>
</dbReference>
<evidence type="ECO:0000313" key="7">
    <source>
        <dbReference type="Proteomes" id="UP000184612"/>
    </source>
</evidence>
<evidence type="ECO:0000259" key="4">
    <source>
        <dbReference type="Pfam" id="PF01551"/>
    </source>
</evidence>
<dbReference type="STRING" id="1121345.SAMN02745217_01968"/>
<dbReference type="Gene3D" id="6.10.250.3150">
    <property type="match status" value="1"/>
</dbReference>
<dbReference type="Pfam" id="PF01551">
    <property type="entry name" value="Peptidase_M23"/>
    <property type="match status" value="1"/>
</dbReference>
<feature type="domain" description="M23ase beta-sheet core" evidence="4">
    <location>
        <begin position="342"/>
        <end position="436"/>
    </location>
</feature>
<dbReference type="CDD" id="cd12797">
    <property type="entry name" value="M23_peptidase"/>
    <property type="match status" value="1"/>
</dbReference>
<dbReference type="PANTHER" id="PTHR21666">
    <property type="entry name" value="PEPTIDASE-RELATED"/>
    <property type="match status" value="1"/>
</dbReference>
<dbReference type="Gene3D" id="2.70.70.10">
    <property type="entry name" value="Glucose Permease (Domain IIA)"/>
    <property type="match status" value="1"/>
</dbReference>
<protein>
    <submittedName>
        <fullName evidence="6">Murein DD-endopeptidase MepM and murein hydrolase activator NlpD, contain LysM domain</fullName>
    </submittedName>
</protein>
<feature type="domain" description="Peptidoglycan hydrolase PcsB coiled-coil" evidence="5">
    <location>
        <begin position="121"/>
        <end position="191"/>
    </location>
</feature>
<name>A0A1M7Y7U1_9FIRM</name>
<evidence type="ECO:0000256" key="2">
    <source>
        <dbReference type="SAM" id="Coils"/>
    </source>
</evidence>
<feature type="compositionally biased region" description="Basic and acidic residues" evidence="3">
    <location>
        <begin position="268"/>
        <end position="292"/>
    </location>
</feature>
<dbReference type="Pfam" id="PF24568">
    <property type="entry name" value="CC_PcsB"/>
    <property type="match status" value="1"/>
</dbReference>
<dbReference type="InterPro" id="IPR016047">
    <property type="entry name" value="M23ase_b-sheet_dom"/>
</dbReference>
<keyword evidence="2" id="KW-0175">Coiled coil</keyword>
<evidence type="ECO:0000256" key="3">
    <source>
        <dbReference type="SAM" id="MobiDB-lite"/>
    </source>
</evidence>
<feature type="compositionally biased region" description="Polar residues" evidence="3">
    <location>
        <begin position="293"/>
        <end position="310"/>
    </location>
</feature>
<keyword evidence="1" id="KW-0732">Signal</keyword>
<organism evidence="6 7">
    <name type="scientific">Anaerocolumna xylanovorans DSM 12503</name>
    <dbReference type="NCBI Taxonomy" id="1121345"/>
    <lineage>
        <taxon>Bacteria</taxon>
        <taxon>Bacillati</taxon>
        <taxon>Bacillota</taxon>
        <taxon>Clostridia</taxon>
        <taxon>Lachnospirales</taxon>
        <taxon>Lachnospiraceae</taxon>
        <taxon>Anaerocolumna</taxon>
    </lineage>
</organism>
<gene>
    <name evidence="6" type="ORF">SAMN02745217_01968</name>
</gene>
<evidence type="ECO:0000313" key="6">
    <source>
        <dbReference type="EMBL" id="SHO48689.1"/>
    </source>
</evidence>
<evidence type="ECO:0000259" key="5">
    <source>
        <dbReference type="Pfam" id="PF24568"/>
    </source>
</evidence>
<dbReference type="AlphaFoldDB" id="A0A1M7Y7U1"/>
<feature type="coiled-coil region" evidence="2">
    <location>
        <begin position="48"/>
        <end position="135"/>
    </location>
</feature>
<sequence length="442" mass="50162">MKKKQSTMVQNHPFSMKEFLCKKGKLFAVFFLILVFATQSILSYAGEIEKAKEGKTTLEKKKEETESKIKELEKGKNDILNYIEKLDMELNDLTTEVEKLEGKIKKANSNLKVTKEELQTAKEKEKDQYSIMKSRIKYMYENGDTGVLEILLQSDNFSDMLNQMEYMEKITEYDNGLLEEYKHLKEEVTKKEKEQKAQLEELNSLKDEKTYEQGTIQNLVKQKGAEVVKYTSSIKESQALSEQYSQKIEDQEAAIEQLLEAERKRIEAEEKRKREEEERRRKEEEEKRKQEESQNSGTEETPEENNSSGVSAEGFIWPVPASSRITSGFGYRSQPTEGASTYHKGIDIGAPSGTKIVAAAGGTVAVAAYSVSCGNYIMIYHGNSTYTTYMHCSKLLVSKGDEVSQGQEIGLVGSTGISTGPHLHFAVTVNDEYKNPLNYVSY</sequence>
<dbReference type="OrthoDB" id="9809488at2"/>
<dbReference type="Proteomes" id="UP000184612">
    <property type="component" value="Unassembled WGS sequence"/>
</dbReference>
<proteinExistence type="predicted"/>
<dbReference type="EMBL" id="FRFD01000005">
    <property type="protein sequence ID" value="SHO48689.1"/>
    <property type="molecule type" value="Genomic_DNA"/>
</dbReference>